<evidence type="ECO:0000256" key="2">
    <source>
        <dbReference type="SAM" id="Coils"/>
    </source>
</evidence>
<evidence type="ECO:0000313" key="3">
    <source>
        <dbReference type="EMBL" id="MBB6478802.1"/>
    </source>
</evidence>
<dbReference type="InterPro" id="IPR011990">
    <property type="entry name" value="TPR-like_helical_dom_sf"/>
</dbReference>
<feature type="repeat" description="TPR" evidence="1">
    <location>
        <begin position="139"/>
        <end position="172"/>
    </location>
</feature>
<proteinExistence type="predicted"/>
<gene>
    <name evidence="3" type="ORF">HNR50_000435</name>
</gene>
<dbReference type="InterPro" id="IPR019734">
    <property type="entry name" value="TPR_rpt"/>
</dbReference>
<feature type="repeat" description="TPR" evidence="1">
    <location>
        <begin position="102"/>
        <end position="135"/>
    </location>
</feature>
<dbReference type="PROSITE" id="PS50005">
    <property type="entry name" value="TPR"/>
    <property type="match status" value="2"/>
</dbReference>
<keyword evidence="1" id="KW-0802">TPR repeat</keyword>
<keyword evidence="4" id="KW-1185">Reference proteome</keyword>
<feature type="coiled-coil region" evidence="2">
    <location>
        <begin position="202"/>
        <end position="265"/>
    </location>
</feature>
<dbReference type="RefSeq" id="WP_184743054.1">
    <property type="nucleotide sequence ID" value="NZ_JACHGJ010000001.1"/>
</dbReference>
<dbReference type="Proteomes" id="UP000587760">
    <property type="component" value="Unassembled WGS sequence"/>
</dbReference>
<sequence length="276" mass="32504">MFVDAGHKKILFLFFLTIVTFSIFPSEEDRILFEKGKTYYGNGKYLEALYFFNELIDSGSEQYAGDAWFWTAKSYMAAGELEDAKNSLEFFLLNYPRNNNYSEGYYYKGRLLFLEKDYDKSVDLFNRFIRSSPFSPFVSNAYYWIGECLYNTGNFDEALAMFKKVVSDYPASYKFEASNYKISLIDFRFREEELLQLIRWSHEESLKELEEYRNREKNYLQTIKAYQERIIDMESGSSGADSQTLERLSEAALKLENYLESLQAKELSGENEQAEE</sequence>
<keyword evidence="2" id="KW-0175">Coiled coil</keyword>
<evidence type="ECO:0000256" key="1">
    <source>
        <dbReference type="PROSITE-ProRule" id="PRU00339"/>
    </source>
</evidence>
<dbReference type="Gene3D" id="1.25.40.10">
    <property type="entry name" value="Tetratricopeptide repeat domain"/>
    <property type="match status" value="2"/>
</dbReference>
<organism evidence="3 4">
    <name type="scientific">Spirochaeta isovalerica</name>
    <dbReference type="NCBI Taxonomy" id="150"/>
    <lineage>
        <taxon>Bacteria</taxon>
        <taxon>Pseudomonadati</taxon>
        <taxon>Spirochaetota</taxon>
        <taxon>Spirochaetia</taxon>
        <taxon>Spirochaetales</taxon>
        <taxon>Spirochaetaceae</taxon>
        <taxon>Spirochaeta</taxon>
    </lineage>
</organism>
<dbReference type="Pfam" id="PF13174">
    <property type="entry name" value="TPR_6"/>
    <property type="match status" value="1"/>
</dbReference>
<dbReference type="SUPFAM" id="SSF48452">
    <property type="entry name" value="TPR-like"/>
    <property type="match status" value="1"/>
</dbReference>
<dbReference type="EMBL" id="JACHGJ010000001">
    <property type="protein sequence ID" value="MBB6478802.1"/>
    <property type="molecule type" value="Genomic_DNA"/>
</dbReference>
<accession>A0A841R8J9</accession>
<protein>
    <submittedName>
        <fullName evidence="3">TolA-binding protein</fullName>
    </submittedName>
</protein>
<dbReference type="AlphaFoldDB" id="A0A841R8J9"/>
<evidence type="ECO:0000313" key="4">
    <source>
        <dbReference type="Proteomes" id="UP000587760"/>
    </source>
</evidence>
<dbReference type="Pfam" id="PF13432">
    <property type="entry name" value="TPR_16"/>
    <property type="match status" value="1"/>
</dbReference>
<reference evidence="3 4" key="1">
    <citation type="submission" date="2020-08" db="EMBL/GenBank/DDBJ databases">
        <title>Genomic Encyclopedia of Type Strains, Phase IV (KMG-IV): sequencing the most valuable type-strain genomes for metagenomic binning, comparative biology and taxonomic classification.</title>
        <authorList>
            <person name="Goeker M."/>
        </authorList>
    </citation>
    <scope>NUCLEOTIDE SEQUENCE [LARGE SCALE GENOMIC DNA]</scope>
    <source>
        <strain evidence="3 4">DSM 2461</strain>
    </source>
</reference>
<dbReference type="SMART" id="SM00028">
    <property type="entry name" value="TPR"/>
    <property type="match status" value="3"/>
</dbReference>
<comment type="caution">
    <text evidence="3">The sequence shown here is derived from an EMBL/GenBank/DDBJ whole genome shotgun (WGS) entry which is preliminary data.</text>
</comment>
<name>A0A841R8J9_9SPIO</name>